<accession>A0A418AQZ3</accession>
<keyword evidence="2" id="KW-1185">Reference proteome</keyword>
<proteinExistence type="predicted"/>
<organism evidence="1 2">
    <name type="scientific">Aphanomyces invadans</name>
    <dbReference type="NCBI Taxonomy" id="157072"/>
    <lineage>
        <taxon>Eukaryota</taxon>
        <taxon>Sar</taxon>
        <taxon>Stramenopiles</taxon>
        <taxon>Oomycota</taxon>
        <taxon>Saprolegniomycetes</taxon>
        <taxon>Saprolegniales</taxon>
        <taxon>Verrucalvaceae</taxon>
        <taxon>Aphanomyces</taxon>
    </lineage>
</organism>
<dbReference type="AlphaFoldDB" id="A0A418AQZ3"/>
<dbReference type="VEuPathDB" id="FungiDB:H310_14648"/>
<sequence length="133" mass="15185">MNLVYVYYDDADYLDTHKVDYTKCVGLDVATSYLDESWTSRPSGRNYCSAAYRGLASVERQPCTSQTELATVEWDTSRWTAFESALFMKGQVYTKYGLSERCFCLECGKRKRHVDVVTHMPVAVLKCSRCNTA</sequence>
<comment type="caution">
    <text evidence="1">The sequence shown here is derived from an EMBL/GenBank/DDBJ whole genome shotgun (WGS) entry which is preliminary data.</text>
</comment>
<protein>
    <submittedName>
        <fullName evidence="1">Uncharacterized protein</fullName>
    </submittedName>
</protein>
<evidence type="ECO:0000313" key="2">
    <source>
        <dbReference type="Proteomes" id="UP000285060"/>
    </source>
</evidence>
<evidence type="ECO:0000313" key="1">
    <source>
        <dbReference type="EMBL" id="RHY27544.1"/>
    </source>
</evidence>
<gene>
    <name evidence="1" type="ORF">DYB32_006703</name>
</gene>
<dbReference type="EMBL" id="QUSY01000752">
    <property type="protein sequence ID" value="RHY27544.1"/>
    <property type="molecule type" value="Genomic_DNA"/>
</dbReference>
<dbReference type="Proteomes" id="UP000285060">
    <property type="component" value="Unassembled WGS sequence"/>
</dbReference>
<reference evidence="1 2" key="1">
    <citation type="submission" date="2018-08" db="EMBL/GenBank/DDBJ databases">
        <title>Aphanomyces genome sequencing and annotation.</title>
        <authorList>
            <person name="Minardi D."/>
            <person name="Oidtmann B."/>
            <person name="Van Der Giezen M."/>
            <person name="Studholme D.J."/>
        </authorList>
    </citation>
    <scope>NUCLEOTIDE SEQUENCE [LARGE SCALE GENOMIC DNA]</scope>
    <source>
        <strain evidence="1 2">NJM0002</strain>
    </source>
</reference>
<name>A0A418AQZ3_9STRA</name>